<feature type="non-terminal residue" evidence="1">
    <location>
        <position position="1"/>
    </location>
</feature>
<comment type="caution">
    <text evidence="1">The sequence shown here is derived from an EMBL/GenBank/DDBJ whole genome shotgun (WGS) entry which is preliminary data.</text>
</comment>
<evidence type="ECO:0000313" key="2">
    <source>
        <dbReference type="Proteomes" id="UP000037696"/>
    </source>
</evidence>
<proteinExistence type="predicted"/>
<reference evidence="1 2" key="1">
    <citation type="submission" date="2015-08" db="EMBL/GenBank/DDBJ databases">
        <title>Genome sequencing of Penicillium nordicum.</title>
        <authorList>
            <person name="Nguyen H.D."/>
            <person name="Seifert K.A."/>
        </authorList>
    </citation>
    <scope>NUCLEOTIDE SEQUENCE [LARGE SCALE GENOMIC DNA]</scope>
    <source>
        <strain evidence="1 2">DAOMC 185683</strain>
    </source>
</reference>
<evidence type="ECO:0000313" key="1">
    <source>
        <dbReference type="EMBL" id="KOS48499.1"/>
    </source>
</evidence>
<dbReference type="EMBL" id="LHQQ01000004">
    <property type="protein sequence ID" value="KOS48499.1"/>
    <property type="molecule type" value="Genomic_DNA"/>
</dbReference>
<name>A0A0M9WKN0_9EURO</name>
<protein>
    <submittedName>
        <fullName evidence="1">Uncharacterized protein</fullName>
    </submittedName>
</protein>
<accession>A0A0M9WKN0</accession>
<keyword evidence="2" id="KW-1185">Reference proteome</keyword>
<gene>
    <name evidence="1" type="ORF">ACN38_g559</name>
</gene>
<organism evidence="1 2">
    <name type="scientific">Penicillium nordicum</name>
    <dbReference type="NCBI Taxonomy" id="229535"/>
    <lineage>
        <taxon>Eukaryota</taxon>
        <taxon>Fungi</taxon>
        <taxon>Dikarya</taxon>
        <taxon>Ascomycota</taxon>
        <taxon>Pezizomycotina</taxon>
        <taxon>Eurotiomycetes</taxon>
        <taxon>Eurotiomycetidae</taxon>
        <taxon>Eurotiales</taxon>
        <taxon>Aspergillaceae</taxon>
        <taxon>Penicillium</taxon>
    </lineage>
</organism>
<dbReference type="Proteomes" id="UP000037696">
    <property type="component" value="Unassembled WGS sequence"/>
</dbReference>
<sequence length="14" mass="1631">ILPLLSPHIVTEWI</sequence>